<dbReference type="Proteomes" id="UP000288789">
    <property type="component" value="Unassembled WGS sequence"/>
</dbReference>
<sequence>MNALISLAFLFVGLFMIPTANAEIMNVLIEKEIDDDHIIIRTAKGDQLLLEKWTMKFSPLLFEGKTFPADVSSLWVEIYIEGKGKIKWSVEKHLGTAELSPTRNHNEKVSGVYPGVGSNHWIQKVSEGGKIIVLEDGSVWEVSPIDVIYSAIWIPTYNIVVIEDAGPHPYKLINTDDGESVNAKYLGQ</sequence>
<reference evidence="1 2" key="1">
    <citation type="submission" date="2018-12" db="EMBL/GenBank/DDBJ databases">
        <authorList>
            <person name="Li A."/>
            <person name="Zhang M."/>
            <person name="Zhu H."/>
        </authorList>
    </citation>
    <scope>NUCLEOTIDE SEQUENCE [LARGE SCALE GENOMIC DNA]</scope>
    <source>
        <strain evidence="1 2">R04H25</strain>
    </source>
</reference>
<accession>A0A443YVS9</accession>
<dbReference type="RefSeq" id="WP_128353163.1">
    <property type="nucleotide sequence ID" value="NZ_RSFE01000013.1"/>
</dbReference>
<dbReference type="OrthoDB" id="7065546at2"/>
<organism evidence="1 2">
    <name type="scientific">Pseudidiomarina gelatinasegens</name>
    <dbReference type="NCBI Taxonomy" id="2487740"/>
    <lineage>
        <taxon>Bacteria</taxon>
        <taxon>Pseudomonadati</taxon>
        <taxon>Pseudomonadota</taxon>
        <taxon>Gammaproteobacteria</taxon>
        <taxon>Alteromonadales</taxon>
        <taxon>Idiomarinaceae</taxon>
        <taxon>Pseudidiomarina</taxon>
    </lineage>
</organism>
<evidence type="ECO:0000313" key="1">
    <source>
        <dbReference type="EMBL" id="RWU08037.1"/>
    </source>
</evidence>
<dbReference type="AlphaFoldDB" id="A0A443YVS9"/>
<dbReference type="EMBL" id="RSFE01000013">
    <property type="protein sequence ID" value="RWU08037.1"/>
    <property type="molecule type" value="Genomic_DNA"/>
</dbReference>
<proteinExistence type="predicted"/>
<name>A0A443YVS9_9GAMM</name>
<protein>
    <submittedName>
        <fullName evidence="1">Uncharacterized protein</fullName>
    </submittedName>
</protein>
<comment type="caution">
    <text evidence="1">The sequence shown here is derived from an EMBL/GenBank/DDBJ whole genome shotgun (WGS) entry which is preliminary data.</text>
</comment>
<keyword evidence="2" id="KW-1185">Reference proteome</keyword>
<gene>
    <name evidence="1" type="ORF">EGC76_11595</name>
</gene>
<evidence type="ECO:0000313" key="2">
    <source>
        <dbReference type="Proteomes" id="UP000288789"/>
    </source>
</evidence>